<dbReference type="EMBL" id="CAFAAV010000004">
    <property type="protein sequence ID" value="CAB4800756.1"/>
    <property type="molecule type" value="Genomic_DNA"/>
</dbReference>
<evidence type="ECO:0000313" key="7">
    <source>
        <dbReference type="EMBL" id="CAB4984608.1"/>
    </source>
</evidence>
<protein>
    <submittedName>
        <fullName evidence="4">Unannotated protein</fullName>
    </submittedName>
</protein>
<evidence type="ECO:0000256" key="1">
    <source>
        <dbReference type="ARBA" id="ARBA00006315"/>
    </source>
</evidence>
<dbReference type="EMBL" id="CAFBMT010000013">
    <property type="protein sequence ID" value="CAB4941710.1"/>
    <property type="molecule type" value="Genomic_DNA"/>
</dbReference>
<sequence length="270" mass="28561">MIAVRRAAVAGTFYPAGRSELGALVDHLLDEAAITEAWSEAVVNGPPVALIVPHAGYTYSGPVAASAYAQLRPWKQAISRVVVVGPAHRSPVRGLALSSARAFDTPLGRIPTDWVANEVLARDPGVHVDDRAHSLEHSIEVHLPFLQRVLGDRWSLVPVIAGGAEAAEVADALEAVWGADGTLVVVSTDLSHYHDPTTARRMDAEAAATIIAARWDELDGEHACGVVPVRGALELARRHHNSVTLLDLRNSADTAGPAASVVGYGSFLVR</sequence>
<evidence type="ECO:0000313" key="2">
    <source>
        <dbReference type="EMBL" id="CAB4364682.1"/>
    </source>
</evidence>
<evidence type="ECO:0000313" key="3">
    <source>
        <dbReference type="EMBL" id="CAB4735014.1"/>
    </source>
</evidence>
<evidence type="ECO:0000313" key="5">
    <source>
        <dbReference type="EMBL" id="CAB4847353.1"/>
    </source>
</evidence>
<dbReference type="EMBL" id="CAESGF010000016">
    <property type="protein sequence ID" value="CAB4364682.1"/>
    <property type="molecule type" value="Genomic_DNA"/>
</dbReference>
<dbReference type="HAMAP" id="MF_00055">
    <property type="entry name" value="MEMO1"/>
    <property type="match status" value="1"/>
</dbReference>
<gene>
    <name evidence="3" type="ORF">UFOPK2656_02461</name>
    <name evidence="4" type="ORF">UFOPK3099_00105</name>
    <name evidence="5" type="ORF">UFOPK3267_00462</name>
    <name evidence="6" type="ORF">UFOPK3651_02212</name>
    <name evidence="7" type="ORF">UFOPK3931_01043</name>
    <name evidence="2" type="ORF">UFOPK4189_02440</name>
</gene>
<dbReference type="Pfam" id="PF01875">
    <property type="entry name" value="Memo"/>
    <property type="match status" value="1"/>
</dbReference>
<evidence type="ECO:0000313" key="6">
    <source>
        <dbReference type="EMBL" id="CAB4941710.1"/>
    </source>
</evidence>
<dbReference type="CDD" id="cd07361">
    <property type="entry name" value="MEMO_like"/>
    <property type="match status" value="1"/>
</dbReference>
<name>A0A6J6Y068_9ZZZZ</name>
<dbReference type="InterPro" id="IPR002737">
    <property type="entry name" value="MEMO1_fam"/>
</dbReference>
<dbReference type="AlphaFoldDB" id="A0A6J6Y068"/>
<accession>A0A6J6Y068</accession>
<reference evidence="4" key="1">
    <citation type="submission" date="2020-05" db="EMBL/GenBank/DDBJ databases">
        <authorList>
            <person name="Chiriac C."/>
            <person name="Salcher M."/>
            <person name="Ghai R."/>
            <person name="Kavagutti S V."/>
        </authorList>
    </citation>
    <scope>NUCLEOTIDE SEQUENCE</scope>
</reference>
<dbReference type="EMBL" id="CAEZYF010000018">
    <property type="protein sequence ID" value="CAB4735014.1"/>
    <property type="molecule type" value="Genomic_DNA"/>
</dbReference>
<dbReference type="Gene3D" id="3.40.830.10">
    <property type="entry name" value="LigB-like"/>
    <property type="match status" value="1"/>
</dbReference>
<dbReference type="NCBIfam" id="TIGR04336">
    <property type="entry name" value="AmmeMemoSam_B"/>
    <property type="match status" value="1"/>
</dbReference>
<proteinExistence type="inferred from homology"/>
<comment type="similarity">
    <text evidence="1">Belongs to the MEMO1 family.</text>
</comment>
<organism evidence="4">
    <name type="scientific">freshwater metagenome</name>
    <dbReference type="NCBI Taxonomy" id="449393"/>
    <lineage>
        <taxon>unclassified sequences</taxon>
        <taxon>metagenomes</taxon>
        <taxon>ecological metagenomes</taxon>
    </lineage>
</organism>
<dbReference type="PANTHER" id="PTHR11060">
    <property type="entry name" value="PROTEIN MEMO1"/>
    <property type="match status" value="1"/>
</dbReference>
<evidence type="ECO:0000313" key="4">
    <source>
        <dbReference type="EMBL" id="CAB4800756.1"/>
    </source>
</evidence>
<dbReference type="EMBL" id="CAFBIY010000016">
    <property type="protein sequence ID" value="CAB4847353.1"/>
    <property type="molecule type" value="Genomic_DNA"/>
</dbReference>
<dbReference type="EMBL" id="CAFBOL010000020">
    <property type="protein sequence ID" value="CAB4984608.1"/>
    <property type="molecule type" value="Genomic_DNA"/>
</dbReference>
<dbReference type="PANTHER" id="PTHR11060:SF0">
    <property type="entry name" value="PROTEIN MEMO1"/>
    <property type="match status" value="1"/>
</dbReference>